<keyword evidence="12" id="KW-1185">Reference proteome</keyword>
<protein>
    <recommendedName>
        <fullName evidence="9">Tryptophan synthase alpha chain</fullName>
        <ecNumber evidence="9">4.2.1.20</ecNumber>
    </recommendedName>
</protein>
<evidence type="ECO:0000256" key="5">
    <source>
        <dbReference type="ARBA" id="ARBA00022822"/>
    </source>
</evidence>
<reference evidence="11 12" key="1">
    <citation type="submission" date="2018-09" db="EMBL/GenBank/DDBJ databases">
        <title>Murine metabolic-syndrome-specific gut microbial biobank.</title>
        <authorList>
            <person name="Liu C."/>
        </authorList>
    </citation>
    <scope>NUCLEOTIDE SEQUENCE [LARGE SCALE GENOMIC DNA]</scope>
    <source>
        <strain evidence="11 12">0.1xD8-82</strain>
    </source>
</reference>
<keyword evidence="6 9" id="KW-0057">Aromatic amino acid biosynthesis</keyword>
<dbReference type="HAMAP" id="MF_00131">
    <property type="entry name" value="Trp_synth_alpha"/>
    <property type="match status" value="1"/>
</dbReference>
<evidence type="ECO:0000256" key="8">
    <source>
        <dbReference type="ARBA" id="ARBA00049047"/>
    </source>
</evidence>
<dbReference type="PANTHER" id="PTHR43406:SF1">
    <property type="entry name" value="TRYPTOPHAN SYNTHASE ALPHA CHAIN, CHLOROPLASTIC"/>
    <property type="match status" value="1"/>
</dbReference>
<keyword evidence="5 9" id="KW-0822">Tryptophan biosynthesis</keyword>
<keyword evidence="7 9" id="KW-0456">Lyase</keyword>
<evidence type="ECO:0000256" key="2">
    <source>
        <dbReference type="ARBA" id="ARBA00004733"/>
    </source>
</evidence>
<dbReference type="InterPro" id="IPR011060">
    <property type="entry name" value="RibuloseP-bd_barrel"/>
</dbReference>
<proteinExistence type="inferred from homology"/>
<evidence type="ECO:0000256" key="10">
    <source>
        <dbReference type="RuleBase" id="RU003662"/>
    </source>
</evidence>
<dbReference type="CDD" id="cd04724">
    <property type="entry name" value="Tryptophan_synthase_alpha"/>
    <property type="match status" value="1"/>
</dbReference>
<sequence length="270" mass="29108">MNRTDTGLYQKPADYIREAFKDGKAFIPFITCGDPDLETTEKIVRSMAENGADLIELGIPFSDPTAEGPVIQDANLRALKGGVTTDKIFDMVKRLCKDLFTPMVFMTYANVIFSYGADKFIGTCAEIGISGLILPDLPFEEKEEFDDICQKYGVALISLIAPTSQNRIAMIAKQAQGFVYIVSSLGVTGVRSEINTDIPSLVKLIRKNTSLPCAVGFGISVPAQAAKMASISDGAIVGSAIIKLIAQYGREAAGPVGQYVRKMKEAVLTC</sequence>
<comment type="similarity">
    <text evidence="9 10">Belongs to the TrpA family.</text>
</comment>
<dbReference type="PANTHER" id="PTHR43406">
    <property type="entry name" value="TRYPTOPHAN SYNTHASE, ALPHA CHAIN"/>
    <property type="match status" value="1"/>
</dbReference>
<comment type="catalytic activity">
    <reaction evidence="8 9">
        <text>(1S,2R)-1-C-(indol-3-yl)glycerol 3-phosphate + L-serine = D-glyceraldehyde 3-phosphate + L-tryptophan + H2O</text>
        <dbReference type="Rhea" id="RHEA:10532"/>
        <dbReference type="ChEBI" id="CHEBI:15377"/>
        <dbReference type="ChEBI" id="CHEBI:33384"/>
        <dbReference type="ChEBI" id="CHEBI:57912"/>
        <dbReference type="ChEBI" id="CHEBI:58866"/>
        <dbReference type="ChEBI" id="CHEBI:59776"/>
        <dbReference type="EC" id="4.2.1.20"/>
    </reaction>
</comment>
<keyword evidence="4 9" id="KW-0028">Amino-acid biosynthesis</keyword>
<dbReference type="EMBL" id="RAYQ01000006">
    <property type="protein sequence ID" value="RKI91973.1"/>
    <property type="molecule type" value="Genomic_DNA"/>
</dbReference>
<dbReference type="OrthoDB" id="9804578at2"/>
<gene>
    <name evidence="9" type="primary">trpA</name>
    <name evidence="11" type="ORF">D7V94_07770</name>
</gene>
<dbReference type="Gene3D" id="3.20.20.70">
    <property type="entry name" value="Aldolase class I"/>
    <property type="match status" value="1"/>
</dbReference>
<evidence type="ECO:0000256" key="7">
    <source>
        <dbReference type="ARBA" id="ARBA00023239"/>
    </source>
</evidence>
<evidence type="ECO:0000313" key="11">
    <source>
        <dbReference type="EMBL" id="RKI91973.1"/>
    </source>
</evidence>
<evidence type="ECO:0000313" key="12">
    <source>
        <dbReference type="Proteomes" id="UP000280696"/>
    </source>
</evidence>
<comment type="function">
    <text evidence="1 9">The alpha subunit is responsible for the aldol cleavage of indoleglycerol phosphate to indole and glyceraldehyde 3-phosphate.</text>
</comment>
<accession>A0A3A9AWP9</accession>
<dbReference type="InterPro" id="IPR002028">
    <property type="entry name" value="Trp_synthase_suA"/>
</dbReference>
<dbReference type="EC" id="4.2.1.20" evidence="9"/>
<evidence type="ECO:0000256" key="4">
    <source>
        <dbReference type="ARBA" id="ARBA00022605"/>
    </source>
</evidence>
<evidence type="ECO:0000256" key="9">
    <source>
        <dbReference type="HAMAP-Rule" id="MF_00131"/>
    </source>
</evidence>
<dbReference type="RefSeq" id="WP_120468498.1">
    <property type="nucleotide sequence ID" value="NZ_RAYQ01000006.1"/>
</dbReference>
<dbReference type="AlphaFoldDB" id="A0A3A9AWP9"/>
<dbReference type="InterPro" id="IPR013785">
    <property type="entry name" value="Aldolase_TIM"/>
</dbReference>
<dbReference type="FunFam" id="3.20.20.70:FF:000037">
    <property type="entry name" value="Tryptophan synthase alpha chain"/>
    <property type="match status" value="1"/>
</dbReference>
<dbReference type="Proteomes" id="UP000280696">
    <property type="component" value="Unassembled WGS sequence"/>
</dbReference>
<organism evidence="11 12">
    <name type="scientific">Parablautia intestinalis</name>
    <dbReference type="NCBI Taxonomy" id="2320100"/>
    <lineage>
        <taxon>Bacteria</taxon>
        <taxon>Bacillati</taxon>
        <taxon>Bacillota</taxon>
        <taxon>Clostridia</taxon>
        <taxon>Lachnospirales</taxon>
        <taxon>Lachnospiraceae</taxon>
        <taxon>Parablautia</taxon>
    </lineage>
</organism>
<comment type="subunit">
    <text evidence="3 9">Tetramer of two alpha and two beta chains.</text>
</comment>
<evidence type="ECO:0000256" key="6">
    <source>
        <dbReference type="ARBA" id="ARBA00023141"/>
    </source>
</evidence>
<dbReference type="Pfam" id="PF00290">
    <property type="entry name" value="Trp_syntA"/>
    <property type="match status" value="1"/>
</dbReference>
<evidence type="ECO:0000256" key="3">
    <source>
        <dbReference type="ARBA" id="ARBA00011270"/>
    </source>
</evidence>
<dbReference type="GO" id="GO:0004834">
    <property type="term" value="F:tryptophan synthase activity"/>
    <property type="evidence" value="ECO:0007669"/>
    <property type="project" value="UniProtKB-UniRule"/>
</dbReference>
<comment type="caution">
    <text evidence="11">The sequence shown here is derived from an EMBL/GenBank/DDBJ whole genome shotgun (WGS) entry which is preliminary data.</text>
</comment>
<feature type="active site" description="Proton acceptor" evidence="9">
    <location>
        <position position="56"/>
    </location>
</feature>
<feature type="active site" description="Proton acceptor" evidence="9">
    <location>
        <position position="67"/>
    </location>
</feature>
<dbReference type="GO" id="GO:0005829">
    <property type="term" value="C:cytosol"/>
    <property type="evidence" value="ECO:0007669"/>
    <property type="project" value="TreeGrafter"/>
</dbReference>
<comment type="pathway">
    <text evidence="2 9">Amino-acid biosynthesis; L-tryptophan biosynthesis; L-tryptophan from chorismate: step 5/5.</text>
</comment>
<dbReference type="NCBIfam" id="TIGR00262">
    <property type="entry name" value="trpA"/>
    <property type="match status" value="1"/>
</dbReference>
<evidence type="ECO:0000256" key="1">
    <source>
        <dbReference type="ARBA" id="ARBA00003365"/>
    </source>
</evidence>
<dbReference type="SUPFAM" id="SSF51366">
    <property type="entry name" value="Ribulose-phoshate binding barrel"/>
    <property type="match status" value="1"/>
</dbReference>
<dbReference type="UniPathway" id="UPA00035">
    <property type="reaction ID" value="UER00044"/>
</dbReference>
<name>A0A3A9AWP9_9FIRM</name>